<dbReference type="PANTHER" id="PTHR11461:SF211">
    <property type="entry name" value="GH10112P-RELATED"/>
    <property type="match status" value="1"/>
</dbReference>
<dbReference type="InterPro" id="IPR023795">
    <property type="entry name" value="Serpin_CS"/>
</dbReference>
<dbReference type="SUPFAM" id="SSF56574">
    <property type="entry name" value="Serpins"/>
    <property type="match status" value="2"/>
</dbReference>
<dbReference type="AlphaFoldDB" id="A0A0C9PZQ8"/>
<evidence type="ECO:0000259" key="9">
    <source>
        <dbReference type="SMART" id="SM00093"/>
    </source>
</evidence>
<protein>
    <submittedName>
        <fullName evidence="10">TK1782_1 protein</fullName>
    </submittedName>
</protein>
<dbReference type="EMBL" id="GBYB01007043">
    <property type="protein sequence ID" value="JAG76810.1"/>
    <property type="molecule type" value="Transcribed_RNA"/>
</dbReference>
<organism evidence="10">
    <name type="scientific">Fopius arisanus</name>
    <dbReference type="NCBI Taxonomy" id="64838"/>
    <lineage>
        <taxon>Eukaryota</taxon>
        <taxon>Metazoa</taxon>
        <taxon>Ecdysozoa</taxon>
        <taxon>Arthropoda</taxon>
        <taxon>Hexapoda</taxon>
        <taxon>Insecta</taxon>
        <taxon>Pterygota</taxon>
        <taxon>Neoptera</taxon>
        <taxon>Endopterygota</taxon>
        <taxon>Hymenoptera</taxon>
        <taxon>Apocrita</taxon>
        <taxon>Ichneumonoidea</taxon>
        <taxon>Braconidae</taxon>
        <taxon>Opiinae</taxon>
        <taxon>Fopius</taxon>
    </lineage>
</organism>
<evidence type="ECO:0000256" key="7">
    <source>
        <dbReference type="ARBA" id="ARBA00023180"/>
    </source>
</evidence>
<keyword evidence="5" id="KW-0732">Signal</keyword>
<comment type="similarity">
    <text evidence="2 8">Belongs to the serpin family.</text>
</comment>
<evidence type="ECO:0000313" key="10">
    <source>
        <dbReference type="EMBL" id="JAG76810.1"/>
    </source>
</evidence>
<proteinExistence type="inferred from homology"/>
<comment type="subcellular location">
    <subcellularLocation>
        <location evidence="1">Secreted</location>
    </subcellularLocation>
</comment>
<dbReference type="GO" id="GO:0005615">
    <property type="term" value="C:extracellular space"/>
    <property type="evidence" value="ECO:0007669"/>
    <property type="project" value="InterPro"/>
</dbReference>
<keyword evidence="6" id="KW-0722">Serine protease inhibitor</keyword>
<evidence type="ECO:0000256" key="8">
    <source>
        <dbReference type="RuleBase" id="RU000411"/>
    </source>
</evidence>
<evidence type="ECO:0000256" key="6">
    <source>
        <dbReference type="ARBA" id="ARBA00022900"/>
    </source>
</evidence>
<name>A0A0C9PZQ8_9HYME</name>
<evidence type="ECO:0000256" key="5">
    <source>
        <dbReference type="ARBA" id="ARBA00022729"/>
    </source>
</evidence>
<dbReference type="SMART" id="SM00093">
    <property type="entry name" value="SERPIN"/>
    <property type="match status" value="2"/>
</dbReference>
<dbReference type="Pfam" id="PF00079">
    <property type="entry name" value="Serpin"/>
    <property type="match status" value="2"/>
</dbReference>
<feature type="domain" description="Serpin" evidence="9">
    <location>
        <begin position="455"/>
        <end position="815"/>
    </location>
</feature>
<dbReference type="InterPro" id="IPR042178">
    <property type="entry name" value="Serpin_sf_1"/>
</dbReference>
<accession>A0A0C9PZQ8</accession>
<feature type="domain" description="Serpin" evidence="9">
    <location>
        <begin position="52"/>
        <end position="410"/>
    </location>
</feature>
<dbReference type="Gene3D" id="2.30.39.10">
    <property type="entry name" value="Alpha-1-antitrypsin, domain 1"/>
    <property type="match status" value="2"/>
</dbReference>
<evidence type="ECO:0000256" key="4">
    <source>
        <dbReference type="ARBA" id="ARBA00022690"/>
    </source>
</evidence>
<sequence length="818" mass="90905">MKFFAYIFCTVGTVIAVSYGLVVPEVQRRFSHNPLENNFIPYEGPQFKEFDWNLWKVMTRKYTGNILISPLSLKIALVLIWEGAQEETARELASILQLPGGNYAARNKFSVILRSLQPFTGEVPLKLGTRIYLDDSISLKQSYASVIKTFYSTDIVSSNFADALTVPHDVNSWVRNLTNGRIEKMIENESTLENPVMLVMNALFFKGIWQNNEFPAQETRSEKFYESSGNIIDVPFMKAVGEFNYVESPELDAKILKIPYLGQKMAMYIVLPRTQDGLDTVIKNINSHILMRLVRSMQIFSVEIKLPKFNLEYTSHMEPVLREMGIKSIFTNTATLTGIAKAKRGAAQVLVSDIVQKAAIEVDEGSSYVGAAANLGSVPDRKFIASHPFLFYVEDEITGTILYMGRMENPLQTVGNTETSTISTLMHPNEQFSTHQLSAYPIGNGNSQRSNYFNVELLQAACEGNSENIIISPFSVKSALTILSEGTGGNTREELLAALRLPSDPTEIHALSKEALALLQDNRISSEITLANRLWVGRGIELSGDYNRLLRTHYGGDVRMINFSDVVGAAAVINDWVRQVTRNNIQSIVDNGNIGPGTQLLLTSAIYFNGRWLKSFDATSTRTRCFHTFKTDCQEVSMMENVATYKFANIPSLDAQVVEIPYADGRLSMIAILPNKKGLRGLQTLWKDLAYTSVANILSNLQETEIILQIPKFSIESKIELRPALESLGIRDLFGYPANITGILTGSSSQVESVLHNARMDIDEMGTVAAAATVISVVPLMGSTMEVFRADRPFVVMIVDRPTASIIFAGQITYPTPA</sequence>
<keyword evidence="4" id="KW-0646">Protease inhibitor</keyword>
<dbReference type="InterPro" id="IPR023796">
    <property type="entry name" value="Serpin_dom"/>
</dbReference>
<dbReference type="InterPro" id="IPR000215">
    <property type="entry name" value="Serpin_fam"/>
</dbReference>
<dbReference type="PROSITE" id="PS00284">
    <property type="entry name" value="SERPIN"/>
    <property type="match status" value="1"/>
</dbReference>
<evidence type="ECO:0000256" key="3">
    <source>
        <dbReference type="ARBA" id="ARBA00022525"/>
    </source>
</evidence>
<dbReference type="InterPro" id="IPR042185">
    <property type="entry name" value="Serpin_sf_2"/>
</dbReference>
<keyword evidence="7" id="KW-0325">Glycoprotein</keyword>
<reference evidence="10" key="1">
    <citation type="submission" date="2015-01" db="EMBL/GenBank/DDBJ databases">
        <title>Transcriptome Assembly of Fopius arisanus.</title>
        <authorList>
            <person name="Geib S."/>
        </authorList>
    </citation>
    <scope>NUCLEOTIDE SEQUENCE</scope>
</reference>
<evidence type="ECO:0000256" key="1">
    <source>
        <dbReference type="ARBA" id="ARBA00004613"/>
    </source>
</evidence>
<evidence type="ECO:0000256" key="2">
    <source>
        <dbReference type="ARBA" id="ARBA00009500"/>
    </source>
</evidence>
<keyword evidence="3" id="KW-0964">Secreted</keyword>
<dbReference type="GO" id="GO:0004867">
    <property type="term" value="F:serine-type endopeptidase inhibitor activity"/>
    <property type="evidence" value="ECO:0007669"/>
    <property type="project" value="UniProtKB-KW"/>
</dbReference>
<dbReference type="InterPro" id="IPR036186">
    <property type="entry name" value="Serpin_sf"/>
</dbReference>
<dbReference type="PANTHER" id="PTHR11461">
    <property type="entry name" value="SERINE PROTEASE INHIBITOR, SERPIN"/>
    <property type="match status" value="1"/>
</dbReference>
<dbReference type="FunFam" id="2.30.39.10:FF:000030">
    <property type="entry name" value="Serpin 2"/>
    <property type="match status" value="1"/>
</dbReference>
<dbReference type="Gene3D" id="3.30.497.10">
    <property type="entry name" value="Antithrombin, subunit I, domain 2"/>
    <property type="match status" value="2"/>
</dbReference>
<gene>
    <name evidence="10" type="primary">TK1782_1</name>
    <name evidence="10" type="ORF">g.54920</name>
</gene>